<name>A0ABT7MFK7_9PSEU</name>
<dbReference type="EMBL" id="JASVWF010000007">
    <property type="protein sequence ID" value="MDL5159456.1"/>
    <property type="molecule type" value="Genomic_DNA"/>
</dbReference>
<evidence type="ECO:0000259" key="3">
    <source>
        <dbReference type="PROSITE" id="PS51674"/>
    </source>
</evidence>
<dbReference type="Gene3D" id="4.10.320.10">
    <property type="entry name" value="E3-binding domain"/>
    <property type="match status" value="1"/>
</dbReference>
<dbReference type="Proteomes" id="UP001231924">
    <property type="component" value="Unassembled WGS sequence"/>
</dbReference>
<keyword evidence="1" id="KW-0238">DNA-binding</keyword>
<dbReference type="Pfam" id="PF02467">
    <property type="entry name" value="Whib"/>
    <property type="match status" value="1"/>
</dbReference>
<accession>A0ABT7MFK7</accession>
<dbReference type="Pfam" id="PF23359">
    <property type="entry name" value="Lsr2_DNA-bd"/>
    <property type="match status" value="1"/>
</dbReference>
<feature type="domain" description="4Fe-4S Wbl-type" evidence="3">
    <location>
        <begin position="60"/>
        <end position="126"/>
    </location>
</feature>
<feature type="compositionally biased region" description="Basic and acidic residues" evidence="2">
    <location>
        <begin position="134"/>
        <end position="144"/>
    </location>
</feature>
<organism evidence="4 5">
    <name type="scientific">Actinomycetospora termitidis</name>
    <dbReference type="NCBI Taxonomy" id="3053470"/>
    <lineage>
        <taxon>Bacteria</taxon>
        <taxon>Bacillati</taxon>
        <taxon>Actinomycetota</taxon>
        <taxon>Actinomycetes</taxon>
        <taxon>Pseudonocardiales</taxon>
        <taxon>Pseudonocardiaceae</taxon>
        <taxon>Actinomycetospora</taxon>
    </lineage>
</organism>
<dbReference type="InterPro" id="IPR055370">
    <property type="entry name" value="Lsr2_DNA-bd"/>
</dbReference>
<evidence type="ECO:0000313" key="5">
    <source>
        <dbReference type="Proteomes" id="UP001231924"/>
    </source>
</evidence>
<dbReference type="InterPro" id="IPR036625">
    <property type="entry name" value="E3-bd_dom_sf"/>
</dbReference>
<proteinExistence type="predicted"/>
<evidence type="ECO:0000313" key="4">
    <source>
        <dbReference type="EMBL" id="MDL5159456.1"/>
    </source>
</evidence>
<evidence type="ECO:0000256" key="2">
    <source>
        <dbReference type="SAM" id="MobiDB-lite"/>
    </source>
</evidence>
<feature type="region of interest" description="Disordered" evidence="2">
    <location>
        <begin position="128"/>
        <end position="147"/>
    </location>
</feature>
<keyword evidence="5" id="KW-1185">Reference proteome</keyword>
<dbReference type="PROSITE" id="PS51674">
    <property type="entry name" value="4FE4S_WBL"/>
    <property type="match status" value="1"/>
</dbReference>
<dbReference type="InterPro" id="IPR034768">
    <property type="entry name" value="4FE4S_WBL"/>
</dbReference>
<protein>
    <submittedName>
        <fullName evidence="4">Lsr2 family protein</fullName>
    </submittedName>
</protein>
<comment type="caution">
    <text evidence="4">The sequence shown here is derived from an EMBL/GenBank/DDBJ whole genome shotgun (WGS) entry which is preliminary data.</text>
</comment>
<sequence>MTSEARIEKFTHATWRYLRGGGRIAAVQPQGTFTPTVDPFASEDPGYFDSPIGRWIDAAACAEADPRIFDVDPYENTRSSMESARDAIIRYCRKCPVASECVTEGWDLPGVWGGELHLRTQSRRLVRRTTPVQRQDRPRPDRSHSAAVREWAARNGWDVGARGRLPAEVLNAYDARTTA</sequence>
<gene>
    <name evidence="4" type="ORF">QRT03_26045</name>
</gene>
<dbReference type="RefSeq" id="WP_286056051.1">
    <property type="nucleotide sequence ID" value="NZ_JASVWF010000007.1"/>
</dbReference>
<reference evidence="4 5" key="1">
    <citation type="submission" date="2023-06" db="EMBL/GenBank/DDBJ databases">
        <title>Actinomycetospora Odt1-22.</title>
        <authorList>
            <person name="Supong K."/>
        </authorList>
    </citation>
    <scope>NUCLEOTIDE SEQUENCE [LARGE SCALE GENOMIC DNA]</scope>
    <source>
        <strain evidence="4 5">Odt1-22</strain>
    </source>
</reference>
<evidence type="ECO:0000256" key="1">
    <source>
        <dbReference type="ARBA" id="ARBA00023125"/>
    </source>
</evidence>